<dbReference type="Proteomes" id="UP000306192">
    <property type="component" value="Unassembled WGS sequence"/>
</dbReference>
<protein>
    <submittedName>
        <fullName evidence="14">Magnesium and cobalt transport protein CorA</fullName>
    </submittedName>
</protein>
<gene>
    <name evidence="14" type="ORF">D4765_04170</name>
</gene>
<evidence type="ECO:0000256" key="9">
    <source>
        <dbReference type="ARBA" id="ARBA00023136"/>
    </source>
</evidence>
<dbReference type="GO" id="GO:0015095">
    <property type="term" value="F:magnesium ion transmembrane transporter activity"/>
    <property type="evidence" value="ECO:0007669"/>
    <property type="project" value="TreeGrafter"/>
</dbReference>
<comment type="catalytic activity">
    <reaction evidence="10">
        <text>Mg(2+)(in) = Mg(2+)(out)</text>
        <dbReference type="Rhea" id="RHEA:29827"/>
        <dbReference type="ChEBI" id="CHEBI:18420"/>
    </reaction>
</comment>
<dbReference type="EMBL" id="QYRT01000005">
    <property type="protein sequence ID" value="TIH39980.1"/>
    <property type="molecule type" value="Genomic_DNA"/>
</dbReference>
<feature type="transmembrane region" description="Helical" evidence="13">
    <location>
        <begin position="318"/>
        <end position="337"/>
    </location>
</feature>
<comment type="similarity">
    <text evidence="2">Belongs to the CorA metal ion transporter (MIT) (TC 1.A.35) family.</text>
</comment>
<comment type="function">
    <text evidence="11">Mediates influx of magnesium ions. Alternates between open and closed states. Activated by low cytoplasmic Mg(2+) levels. Inactive when cytoplasmic Mg(2+) levels are high.</text>
</comment>
<dbReference type="OrthoDB" id="9803416at2"/>
<evidence type="ECO:0000313" key="14">
    <source>
        <dbReference type="EMBL" id="TIH39980.1"/>
    </source>
</evidence>
<feature type="transmembrane region" description="Helical" evidence="13">
    <location>
        <begin position="349"/>
        <end position="369"/>
    </location>
</feature>
<evidence type="ECO:0000256" key="10">
    <source>
        <dbReference type="ARBA" id="ARBA00034269"/>
    </source>
</evidence>
<evidence type="ECO:0000313" key="15">
    <source>
        <dbReference type="Proteomes" id="UP000306192"/>
    </source>
</evidence>
<proteinExistence type="inferred from homology"/>
<dbReference type="InterPro" id="IPR002523">
    <property type="entry name" value="MgTranspt_CorA/ZnTranspt_ZntB"/>
</dbReference>
<evidence type="ECO:0000256" key="12">
    <source>
        <dbReference type="SAM" id="MobiDB-lite"/>
    </source>
</evidence>
<evidence type="ECO:0000256" key="8">
    <source>
        <dbReference type="ARBA" id="ARBA00023065"/>
    </source>
</evidence>
<keyword evidence="15" id="KW-1185">Reference proteome</keyword>
<keyword evidence="5 13" id="KW-0812">Transmembrane</keyword>
<sequence length="375" mass="41557">MKGITAIRPSNHQNPSRDTAALAADSAPDARAEARRNSTIDNAIYSGGTRVLSPASPAEAITALETIPDSLGWIGLFRPSAEELLAMENSFGLHPLAIEDAVAAHQRPKLERYGDVLFVVLRAAFYVDEREEVEFGELHLFVGPNFVVSVRHSESPDLSVVRRRMESEPELLSLGPVAVLYAIMDAVVDQYAPVVAGLETDIDQIEAQVFEGDPSVSRRIYELSQEVLDFQRATLPLTAMLTNLRTLFEQVEGTLELKRAFRDVADHVTVVNDRVDGFRQTLREILTVNATLVAQRQNEDMKKLAETSNHQNDEVKKISAWAAIFFAPTVVTGIYGMNFDNMPELHFTWGYPAAIGLMVALSVGLYGMFKKRGWL</sequence>
<comment type="subcellular location">
    <subcellularLocation>
        <location evidence="1">Cell membrane</location>
        <topology evidence="1">Multi-pass membrane protein</topology>
    </subcellularLocation>
</comment>
<evidence type="ECO:0000256" key="6">
    <source>
        <dbReference type="ARBA" id="ARBA00022842"/>
    </source>
</evidence>
<comment type="caution">
    <text evidence="14">The sequence shown here is derived from an EMBL/GenBank/DDBJ whole genome shotgun (WGS) entry which is preliminary data.</text>
</comment>
<evidence type="ECO:0000256" key="11">
    <source>
        <dbReference type="ARBA" id="ARBA00045497"/>
    </source>
</evidence>
<dbReference type="SUPFAM" id="SSF144083">
    <property type="entry name" value="Magnesium transport protein CorA, transmembrane region"/>
    <property type="match status" value="1"/>
</dbReference>
<feature type="compositionally biased region" description="Low complexity" evidence="12">
    <location>
        <begin position="17"/>
        <end position="27"/>
    </location>
</feature>
<keyword evidence="7 13" id="KW-1133">Transmembrane helix</keyword>
<accession>A0A4T2C782</accession>
<dbReference type="CDD" id="cd12830">
    <property type="entry name" value="MtCorA-like"/>
    <property type="match status" value="1"/>
</dbReference>
<evidence type="ECO:0000256" key="5">
    <source>
        <dbReference type="ARBA" id="ARBA00022692"/>
    </source>
</evidence>
<dbReference type="FunFam" id="1.20.58.340:FF:000004">
    <property type="entry name" value="Magnesium transport protein CorA"/>
    <property type="match status" value="1"/>
</dbReference>
<keyword evidence="4" id="KW-1003">Cell membrane</keyword>
<keyword evidence="9 13" id="KW-0472">Membrane</keyword>
<evidence type="ECO:0000256" key="4">
    <source>
        <dbReference type="ARBA" id="ARBA00022475"/>
    </source>
</evidence>
<evidence type="ECO:0000256" key="1">
    <source>
        <dbReference type="ARBA" id="ARBA00004651"/>
    </source>
</evidence>
<organism evidence="14 15">
    <name type="scientific">Subtercola vilae</name>
    <dbReference type="NCBI Taxonomy" id="2056433"/>
    <lineage>
        <taxon>Bacteria</taxon>
        <taxon>Bacillati</taxon>
        <taxon>Actinomycetota</taxon>
        <taxon>Actinomycetes</taxon>
        <taxon>Micrococcales</taxon>
        <taxon>Microbacteriaceae</taxon>
        <taxon>Subtercola</taxon>
    </lineage>
</organism>
<keyword evidence="3" id="KW-0813">Transport</keyword>
<dbReference type="Pfam" id="PF01544">
    <property type="entry name" value="CorA"/>
    <property type="match status" value="1"/>
</dbReference>
<evidence type="ECO:0000256" key="13">
    <source>
        <dbReference type="SAM" id="Phobius"/>
    </source>
</evidence>
<dbReference type="GO" id="GO:0005886">
    <property type="term" value="C:plasma membrane"/>
    <property type="evidence" value="ECO:0007669"/>
    <property type="project" value="UniProtKB-SubCell"/>
</dbReference>
<dbReference type="InterPro" id="IPR045863">
    <property type="entry name" value="CorA_TM1_TM2"/>
</dbReference>
<keyword evidence="6" id="KW-0460">Magnesium</keyword>
<dbReference type="Gene3D" id="1.20.58.340">
    <property type="entry name" value="Magnesium transport protein CorA, transmembrane region"/>
    <property type="match status" value="2"/>
</dbReference>
<reference evidence="14 15" key="1">
    <citation type="journal article" date="2019" name="Microorganisms">
        <title>Systematic Affiliation and Genome Analysis of Subtercola vilae DB165(T) with Particular Emphasis on Cold Adaptation of an Isolate from a High-Altitude Cold Volcano Lake.</title>
        <authorList>
            <person name="Villalobos A.S."/>
            <person name="Wiese J."/>
            <person name="Imhoff J.F."/>
            <person name="Dorador C."/>
            <person name="Keller A."/>
            <person name="Hentschel U."/>
        </authorList>
    </citation>
    <scope>NUCLEOTIDE SEQUENCE [LARGE SCALE GENOMIC DNA]</scope>
    <source>
        <strain evidence="14 15">DB165</strain>
    </source>
</reference>
<dbReference type="GO" id="GO:0015087">
    <property type="term" value="F:cobalt ion transmembrane transporter activity"/>
    <property type="evidence" value="ECO:0007669"/>
    <property type="project" value="TreeGrafter"/>
</dbReference>
<name>A0A4T2C782_9MICO</name>
<dbReference type="GO" id="GO:0000287">
    <property type="term" value="F:magnesium ion binding"/>
    <property type="evidence" value="ECO:0007669"/>
    <property type="project" value="TreeGrafter"/>
</dbReference>
<dbReference type="SUPFAM" id="SSF143865">
    <property type="entry name" value="CorA soluble domain-like"/>
    <property type="match status" value="1"/>
</dbReference>
<dbReference type="Gene3D" id="3.30.460.20">
    <property type="entry name" value="CorA soluble domain-like"/>
    <property type="match status" value="1"/>
</dbReference>
<evidence type="ECO:0000256" key="7">
    <source>
        <dbReference type="ARBA" id="ARBA00022989"/>
    </source>
</evidence>
<evidence type="ECO:0000256" key="3">
    <source>
        <dbReference type="ARBA" id="ARBA00022448"/>
    </source>
</evidence>
<evidence type="ECO:0000256" key="2">
    <source>
        <dbReference type="ARBA" id="ARBA00009765"/>
    </source>
</evidence>
<keyword evidence="8" id="KW-0406">Ion transport</keyword>
<feature type="region of interest" description="Disordered" evidence="12">
    <location>
        <begin position="1"/>
        <end position="35"/>
    </location>
</feature>
<dbReference type="PANTHER" id="PTHR46494">
    <property type="entry name" value="CORA FAMILY METAL ION TRANSPORTER (EUROFUNG)"/>
    <property type="match status" value="1"/>
</dbReference>
<dbReference type="AlphaFoldDB" id="A0A4T2C782"/>
<dbReference type="GO" id="GO:0050897">
    <property type="term" value="F:cobalt ion binding"/>
    <property type="evidence" value="ECO:0007669"/>
    <property type="project" value="TreeGrafter"/>
</dbReference>
<dbReference type="InterPro" id="IPR045861">
    <property type="entry name" value="CorA_cytoplasmic_dom"/>
</dbReference>
<dbReference type="PANTHER" id="PTHR46494:SF1">
    <property type="entry name" value="CORA FAMILY METAL ION TRANSPORTER (EUROFUNG)"/>
    <property type="match status" value="1"/>
</dbReference>